<proteinExistence type="predicted"/>
<keyword evidence="2" id="KW-1185">Reference proteome</keyword>
<sequence>MQTSFADGILNIAITGPLIRIDFGTATPTTNAEGKQEVHLTPTQQVVMPLEGFVRSFGLQEQIVRKLIADGVIKVQAPPPASDLVNTSGLTQ</sequence>
<evidence type="ECO:0000313" key="1">
    <source>
        <dbReference type="EMBL" id="EXI66329.1"/>
    </source>
</evidence>
<dbReference type="PATRIC" id="fig|1454001.3.peg.2734"/>
<reference evidence="1" key="1">
    <citation type="submission" date="2014-02" db="EMBL/GenBank/DDBJ databases">
        <title>Expanding our view of genomic diversity in Candidatus Accumulibacter clades.</title>
        <authorList>
            <person name="Skennerton C.T."/>
            <person name="Barr J.J."/>
            <person name="Slater F.R."/>
            <person name="Bond P.L."/>
            <person name="Tyson G.W."/>
        </authorList>
    </citation>
    <scope>NUCLEOTIDE SEQUENCE [LARGE SCALE GENOMIC DNA]</scope>
</reference>
<dbReference type="AlphaFoldDB" id="A0A011PJ79"/>
<dbReference type="EMBL" id="JFAX01000016">
    <property type="protein sequence ID" value="EXI66329.1"/>
    <property type="molecule type" value="Genomic_DNA"/>
</dbReference>
<name>A0A011PJ79_9PROT</name>
<evidence type="ECO:0000313" key="2">
    <source>
        <dbReference type="Proteomes" id="UP000020218"/>
    </source>
</evidence>
<gene>
    <name evidence="1" type="ORF">AW08_02685</name>
</gene>
<comment type="caution">
    <text evidence="1">The sequence shown here is derived from an EMBL/GenBank/DDBJ whole genome shotgun (WGS) entry which is preliminary data.</text>
</comment>
<dbReference type="Proteomes" id="UP000020218">
    <property type="component" value="Unassembled WGS sequence"/>
</dbReference>
<organism evidence="1 2">
    <name type="scientific">Candidatus Accumulibacter adjunctus</name>
    <dbReference type="NCBI Taxonomy" id="1454001"/>
    <lineage>
        <taxon>Bacteria</taxon>
        <taxon>Pseudomonadati</taxon>
        <taxon>Pseudomonadota</taxon>
        <taxon>Betaproteobacteria</taxon>
        <taxon>Candidatus Accumulibacter</taxon>
    </lineage>
</organism>
<protein>
    <submittedName>
        <fullName evidence="1">Uncharacterized protein</fullName>
    </submittedName>
</protein>
<accession>A0A011PJ79</accession>